<keyword evidence="6" id="KW-1185">Reference proteome</keyword>
<dbReference type="InterPro" id="IPR046335">
    <property type="entry name" value="LacI/GalR-like_sensor"/>
</dbReference>
<proteinExistence type="predicted"/>
<dbReference type="OrthoDB" id="59108at2"/>
<dbReference type="EMBL" id="FWWU01000009">
    <property type="protein sequence ID" value="SMB88510.1"/>
    <property type="molecule type" value="Genomic_DNA"/>
</dbReference>
<dbReference type="GO" id="GO:0000976">
    <property type="term" value="F:transcription cis-regulatory region binding"/>
    <property type="evidence" value="ECO:0007669"/>
    <property type="project" value="TreeGrafter"/>
</dbReference>
<dbReference type="Proteomes" id="UP000192582">
    <property type="component" value="Unassembled WGS sequence"/>
</dbReference>
<keyword evidence="2" id="KW-0238">DNA-binding</keyword>
<sequence>MSPAKSPHRSSARRVTLRDVAARVGVSSATVSNAYNRPDQLSPELRTRVLRAAQELGYGGPDPLARSLRRGRSGVIGVVYDSPLHFAFADPAASLFLGGVARALQRDGLNLLLLAGGHGPKGDPVAGASVDGLLFYASPLAQEMLAALRARQLPAVLVDQAPLPGVPFVGIEDEAGALAAARHLRELGHRELGVLALPLSKGGVPNVHMRARLEGYHQALAGTGAQLHVCESPNTHEAGEERTHKLLGDHPGITALLCMSDVLAQGALRAAAGLGRWVPGDLSVVGYDDIPGSASLNLTTVHQPTAEKGRAAGQAMQALLAGEIPANVVLPTRLIVRGSTAAVGKS</sequence>
<evidence type="ECO:0000256" key="2">
    <source>
        <dbReference type="ARBA" id="ARBA00023125"/>
    </source>
</evidence>
<keyword evidence="1" id="KW-0805">Transcription regulation</keyword>
<keyword evidence="3" id="KW-0804">Transcription</keyword>
<gene>
    <name evidence="5" type="ORF">SAMN00790413_00079</name>
</gene>
<dbReference type="InterPro" id="IPR000843">
    <property type="entry name" value="HTH_LacI"/>
</dbReference>
<dbReference type="CDD" id="cd01392">
    <property type="entry name" value="HTH_LacI"/>
    <property type="match status" value="1"/>
</dbReference>
<dbReference type="Gene3D" id="3.40.50.2300">
    <property type="match status" value="2"/>
</dbReference>
<feature type="domain" description="HTH lacI-type" evidence="4">
    <location>
        <begin position="15"/>
        <end position="70"/>
    </location>
</feature>
<dbReference type="SMART" id="SM00354">
    <property type="entry name" value="HTH_LACI"/>
    <property type="match status" value="1"/>
</dbReference>
<dbReference type="STRING" id="695939.SAMN00790413_00079"/>
<dbReference type="PROSITE" id="PS50932">
    <property type="entry name" value="HTH_LACI_2"/>
    <property type="match status" value="1"/>
</dbReference>
<reference evidence="5 6" key="1">
    <citation type="submission" date="2017-04" db="EMBL/GenBank/DDBJ databases">
        <authorList>
            <person name="Afonso C.L."/>
            <person name="Miller P.J."/>
            <person name="Scott M.A."/>
            <person name="Spackman E."/>
            <person name="Goraichik I."/>
            <person name="Dimitrov K.M."/>
            <person name="Suarez D.L."/>
            <person name="Swayne D.E."/>
        </authorList>
    </citation>
    <scope>NUCLEOTIDE SEQUENCE [LARGE SCALE GENOMIC DNA]</scope>
    <source>
        <strain evidence="5 6">KR-140</strain>
    </source>
</reference>
<dbReference type="GO" id="GO:0003700">
    <property type="term" value="F:DNA-binding transcription factor activity"/>
    <property type="evidence" value="ECO:0007669"/>
    <property type="project" value="TreeGrafter"/>
</dbReference>
<protein>
    <submittedName>
        <fullName evidence="5">Transcriptional regulator, LacI family</fullName>
    </submittedName>
</protein>
<dbReference type="AlphaFoldDB" id="A0A1W1V5S4"/>
<dbReference type="PANTHER" id="PTHR30146:SF138">
    <property type="entry name" value="TRANSCRIPTIONAL REGULATORY PROTEIN"/>
    <property type="match status" value="1"/>
</dbReference>
<dbReference type="Pfam" id="PF00356">
    <property type="entry name" value="LacI"/>
    <property type="match status" value="1"/>
</dbReference>
<dbReference type="CDD" id="cd06279">
    <property type="entry name" value="PBP1_LacI-like"/>
    <property type="match status" value="1"/>
</dbReference>
<evidence type="ECO:0000313" key="5">
    <source>
        <dbReference type="EMBL" id="SMB88510.1"/>
    </source>
</evidence>
<name>A0A1W1V5S4_9DEIO</name>
<evidence type="ECO:0000313" key="6">
    <source>
        <dbReference type="Proteomes" id="UP000192582"/>
    </source>
</evidence>
<evidence type="ECO:0000256" key="1">
    <source>
        <dbReference type="ARBA" id="ARBA00023015"/>
    </source>
</evidence>
<evidence type="ECO:0000259" key="4">
    <source>
        <dbReference type="PROSITE" id="PS50932"/>
    </source>
</evidence>
<dbReference type="SUPFAM" id="SSF47413">
    <property type="entry name" value="lambda repressor-like DNA-binding domains"/>
    <property type="match status" value="1"/>
</dbReference>
<dbReference type="InterPro" id="IPR028082">
    <property type="entry name" value="Peripla_BP_I"/>
</dbReference>
<dbReference type="Gene3D" id="1.10.260.40">
    <property type="entry name" value="lambda repressor-like DNA-binding domains"/>
    <property type="match status" value="1"/>
</dbReference>
<dbReference type="Pfam" id="PF13377">
    <property type="entry name" value="Peripla_BP_3"/>
    <property type="match status" value="1"/>
</dbReference>
<dbReference type="PANTHER" id="PTHR30146">
    <property type="entry name" value="LACI-RELATED TRANSCRIPTIONAL REPRESSOR"/>
    <property type="match status" value="1"/>
</dbReference>
<dbReference type="InterPro" id="IPR010982">
    <property type="entry name" value="Lambda_DNA-bd_dom_sf"/>
</dbReference>
<organism evidence="5 6">
    <name type="scientific">Deinococcus hopiensis KR-140</name>
    <dbReference type="NCBI Taxonomy" id="695939"/>
    <lineage>
        <taxon>Bacteria</taxon>
        <taxon>Thermotogati</taxon>
        <taxon>Deinococcota</taxon>
        <taxon>Deinococci</taxon>
        <taxon>Deinococcales</taxon>
        <taxon>Deinococcaceae</taxon>
        <taxon>Deinococcus</taxon>
    </lineage>
</organism>
<dbReference type="RefSeq" id="WP_084047819.1">
    <property type="nucleotide sequence ID" value="NZ_FWWU01000009.1"/>
</dbReference>
<accession>A0A1W1V5S4</accession>
<evidence type="ECO:0000256" key="3">
    <source>
        <dbReference type="ARBA" id="ARBA00023163"/>
    </source>
</evidence>
<dbReference type="SUPFAM" id="SSF53822">
    <property type="entry name" value="Periplasmic binding protein-like I"/>
    <property type="match status" value="1"/>
</dbReference>